<dbReference type="AlphaFoldDB" id="A0A4Q1SCI4"/>
<dbReference type="Pfam" id="PF00534">
    <property type="entry name" value="Glycos_transf_1"/>
    <property type="match status" value="1"/>
</dbReference>
<evidence type="ECO:0000259" key="1">
    <source>
        <dbReference type="Pfam" id="PF00534"/>
    </source>
</evidence>
<dbReference type="EMBL" id="SDMK01000002">
    <property type="protein sequence ID" value="RXS94936.1"/>
    <property type="molecule type" value="Genomic_DNA"/>
</dbReference>
<reference evidence="2 3" key="1">
    <citation type="journal article" date="2016" name="Int. J. Syst. Evol. Microbiol.">
        <title>Acidipila dinghuensis sp. nov., an acidobacterium isolated from forest soil.</title>
        <authorList>
            <person name="Jiang Y.W."/>
            <person name="Wang J."/>
            <person name="Chen M.H."/>
            <person name="Lv Y.Y."/>
            <person name="Qiu L.H."/>
        </authorList>
    </citation>
    <scope>NUCLEOTIDE SEQUENCE [LARGE SCALE GENOMIC DNA]</scope>
    <source>
        <strain evidence="2 3">DHOF10</strain>
    </source>
</reference>
<organism evidence="2 3">
    <name type="scientific">Silvibacterium dinghuense</name>
    <dbReference type="NCBI Taxonomy" id="1560006"/>
    <lineage>
        <taxon>Bacteria</taxon>
        <taxon>Pseudomonadati</taxon>
        <taxon>Acidobacteriota</taxon>
        <taxon>Terriglobia</taxon>
        <taxon>Terriglobales</taxon>
        <taxon>Acidobacteriaceae</taxon>
        <taxon>Silvibacterium</taxon>
    </lineage>
</organism>
<proteinExistence type="predicted"/>
<dbReference type="CDD" id="cd03801">
    <property type="entry name" value="GT4_PimA-like"/>
    <property type="match status" value="1"/>
</dbReference>
<feature type="domain" description="Glycosyl transferase family 1" evidence="1">
    <location>
        <begin position="152"/>
        <end position="312"/>
    </location>
</feature>
<dbReference type="RefSeq" id="WP_129208105.1">
    <property type="nucleotide sequence ID" value="NZ_BMGU01000003.1"/>
</dbReference>
<dbReference type="Proteomes" id="UP000290253">
    <property type="component" value="Unassembled WGS sequence"/>
</dbReference>
<accession>A0A4Q1SCI4</accession>
<comment type="caution">
    <text evidence="2">The sequence shown here is derived from an EMBL/GenBank/DDBJ whole genome shotgun (WGS) entry which is preliminary data.</text>
</comment>
<dbReference type="OrthoDB" id="9814612at2"/>
<dbReference type="Gene3D" id="3.40.50.2000">
    <property type="entry name" value="Glycogen Phosphorylase B"/>
    <property type="match status" value="2"/>
</dbReference>
<dbReference type="GO" id="GO:0016757">
    <property type="term" value="F:glycosyltransferase activity"/>
    <property type="evidence" value="ECO:0007669"/>
    <property type="project" value="InterPro"/>
</dbReference>
<keyword evidence="3" id="KW-1185">Reference proteome</keyword>
<dbReference type="SUPFAM" id="SSF53756">
    <property type="entry name" value="UDP-Glycosyltransferase/glycogen phosphorylase"/>
    <property type="match status" value="1"/>
</dbReference>
<gene>
    <name evidence="2" type="ORF">ESZ00_09870</name>
</gene>
<evidence type="ECO:0000313" key="2">
    <source>
        <dbReference type="EMBL" id="RXS94936.1"/>
    </source>
</evidence>
<evidence type="ECO:0000313" key="3">
    <source>
        <dbReference type="Proteomes" id="UP000290253"/>
    </source>
</evidence>
<dbReference type="InterPro" id="IPR001296">
    <property type="entry name" value="Glyco_trans_1"/>
</dbReference>
<dbReference type="PANTHER" id="PTHR12526">
    <property type="entry name" value="GLYCOSYLTRANSFERASE"/>
    <property type="match status" value="1"/>
</dbReference>
<name>A0A4Q1SCI4_9BACT</name>
<protein>
    <submittedName>
        <fullName evidence="2">Glycosyltransferase family 1 protein</fullName>
    </submittedName>
</protein>
<sequence>MRILLCSHWFAPSIGGVETVSKILAEEFTRAGHVVTIVTSTSGPSASEMQVAYEIVRNPSGRALSHLAKHSDVLMQNMISLRTLMPLLLTRKPMLVTHQSWMRRNDGTLGTENHLKRLASRFCHNIAISQSIADSLPVKSEVIGNPFEFAEFAPLRERPKNRDIVFMGRLVSDKGCDVLLVALAELKTRGFTPSVTIIGDGPEMPKLRALVEQFELGSQVEFKGAVREGRGELVAQHRIMAIPSVWAEPFGIVALEGIASGCAIVASNQGGLPEAGGPAGLYFPNRDAKVMAAHLETLLTNDAKRKRLVDAGPAHLERFQSSAVAARYLALFEQLLRK</sequence>
<keyword evidence="2" id="KW-0808">Transferase</keyword>